<sequence length="140" mass="15732">MPSTLVFLLALAAFLGLSACWGRYFGGRAPGPFRSRACQGRAWKRAFPHAGKAQIRRFLAMFTESFGLRPDQRLQFAPDDRILAVYRARYPSTQVPDALELETLATQAERLYGVDLEDLWHDRLTLGELFAVCGQPRAEG</sequence>
<dbReference type="STRING" id="32040.SAMN04489710_11022"/>
<reference evidence="2" key="1">
    <citation type="submission" date="2016-10" db="EMBL/GenBank/DDBJ databases">
        <authorList>
            <person name="Varghese N."/>
            <person name="Submissions S."/>
        </authorList>
    </citation>
    <scope>NUCLEOTIDE SEQUENCE [LARGE SCALE GENOMIC DNA]</scope>
    <source>
        <strain evidence="2">DSM 7481</strain>
    </source>
</reference>
<organism evidence="1 2">
    <name type="scientific">Paracidovorax konjaci</name>
    <dbReference type="NCBI Taxonomy" id="32040"/>
    <lineage>
        <taxon>Bacteria</taxon>
        <taxon>Pseudomonadati</taxon>
        <taxon>Pseudomonadota</taxon>
        <taxon>Betaproteobacteria</taxon>
        <taxon>Burkholderiales</taxon>
        <taxon>Comamonadaceae</taxon>
        <taxon>Paracidovorax</taxon>
    </lineage>
</organism>
<name>A0A1I1WK94_9BURK</name>
<dbReference type="Proteomes" id="UP000199517">
    <property type="component" value="Unassembled WGS sequence"/>
</dbReference>
<keyword evidence="2" id="KW-1185">Reference proteome</keyword>
<gene>
    <name evidence="1" type="ORF">SAMN04489710_11022</name>
</gene>
<dbReference type="EMBL" id="FOMQ01000010">
    <property type="protein sequence ID" value="SFD95587.1"/>
    <property type="molecule type" value="Genomic_DNA"/>
</dbReference>
<dbReference type="OrthoDB" id="7067169at2"/>
<proteinExistence type="predicted"/>
<protein>
    <submittedName>
        <fullName evidence="1">Uncharacterized protein</fullName>
    </submittedName>
</protein>
<evidence type="ECO:0000313" key="1">
    <source>
        <dbReference type="EMBL" id="SFD95587.1"/>
    </source>
</evidence>
<evidence type="ECO:0000313" key="2">
    <source>
        <dbReference type="Proteomes" id="UP000199517"/>
    </source>
</evidence>
<dbReference type="RefSeq" id="WP_092953770.1">
    <property type="nucleotide sequence ID" value="NZ_FOMQ01000010.1"/>
</dbReference>
<dbReference type="AlphaFoldDB" id="A0A1I1WK94"/>
<accession>A0A1I1WK94</accession>